<keyword evidence="4 6" id="KW-0472">Membrane</keyword>
<dbReference type="EMBL" id="AP018227">
    <property type="protein sequence ID" value="BAY85684.1"/>
    <property type="molecule type" value="Genomic_DNA"/>
</dbReference>
<keyword evidence="9" id="KW-1185">Reference proteome</keyword>
<keyword evidence="2 6" id="KW-0812">Transmembrane</keyword>
<evidence type="ECO:0000256" key="6">
    <source>
        <dbReference type="SAM" id="Phobius"/>
    </source>
</evidence>
<evidence type="ECO:0000256" key="2">
    <source>
        <dbReference type="ARBA" id="ARBA00022692"/>
    </source>
</evidence>
<evidence type="ECO:0000313" key="8">
    <source>
        <dbReference type="EMBL" id="BAY85684.1"/>
    </source>
</evidence>
<feature type="coiled-coil region" evidence="5">
    <location>
        <begin position="75"/>
        <end position="102"/>
    </location>
</feature>
<evidence type="ECO:0000259" key="7">
    <source>
        <dbReference type="Pfam" id="PF06305"/>
    </source>
</evidence>
<reference evidence="8 9" key="1">
    <citation type="submission" date="2017-06" db="EMBL/GenBank/DDBJ databases">
        <title>Genome sequencing of cyanobaciteial culture collection at National Institute for Environmental Studies (NIES).</title>
        <authorList>
            <person name="Hirose Y."/>
            <person name="Shimura Y."/>
            <person name="Fujisawa T."/>
            <person name="Nakamura Y."/>
            <person name="Kawachi M."/>
        </authorList>
    </citation>
    <scope>NUCLEOTIDE SEQUENCE [LARGE SCALE GENOMIC DNA]</scope>
    <source>
        <strain evidence="8 9">NIES-267</strain>
    </source>
</reference>
<accession>A0A1Z4LWT9</accession>
<protein>
    <recommendedName>
        <fullName evidence="7">Lipopolysaccharide assembly protein A domain-containing protein</fullName>
    </recommendedName>
</protein>
<evidence type="ECO:0000256" key="5">
    <source>
        <dbReference type="SAM" id="Coils"/>
    </source>
</evidence>
<dbReference type="InterPro" id="IPR010445">
    <property type="entry name" value="LapA_dom"/>
</dbReference>
<dbReference type="GO" id="GO:0005886">
    <property type="term" value="C:plasma membrane"/>
    <property type="evidence" value="ECO:0007669"/>
    <property type="project" value="InterPro"/>
</dbReference>
<proteinExistence type="predicted"/>
<dbReference type="OrthoDB" id="530861at2"/>
<feature type="transmembrane region" description="Helical" evidence="6">
    <location>
        <begin position="44"/>
        <end position="65"/>
    </location>
</feature>
<sequence>MRQVNFAIIFIFCLAFALFSIENTELGTIHLIPGMEVQAPISVELLIALGLGGVLAWLFSVWTHLERLLWSGQKVRQKDAQIQELEYKIEEYQAQLQSLQPTLPAANDSVNA</sequence>
<feature type="domain" description="Lipopolysaccharide assembly protein A" evidence="7">
    <location>
        <begin position="23"/>
        <end position="95"/>
    </location>
</feature>
<dbReference type="Pfam" id="PF06305">
    <property type="entry name" value="LapA_dom"/>
    <property type="match status" value="1"/>
</dbReference>
<name>A0A1Z4LWT9_9CYAN</name>
<keyword evidence="1" id="KW-1003">Cell membrane</keyword>
<evidence type="ECO:0000313" key="9">
    <source>
        <dbReference type="Proteomes" id="UP000218418"/>
    </source>
</evidence>
<evidence type="ECO:0000256" key="4">
    <source>
        <dbReference type="ARBA" id="ARBA00023136"/>
    </source>
</evidence>
<keyword evidence="3 6" id="KW-1133">Transmembrane helix</keyword>
<dbReference type="AlphaFoldDB" id="A0A1Z4LWT9"/>
<evidence type="ECO:0000256" key="1">
    <source>
        <dbReference type="ARBA" id="ARBA00022475"/>
    </source>
</evidence>
<evidence type="ECO:0000256" key="3">
    <source>
        <dbReference type="ARBA" id="ARBA00022989"/>
    </source>
</evidence>
<gene>
    <name evidence="8" type="ORF">NIES267_51850</name>
</gene>
<dbReference type="Proteomes" id="UP000218418">
    <property type="component" value="Chromosome"/>
</dbReference>
<keyword evidence="5" id="KW-0175">Coiled coil</keyword>
<organism evidence="8 9">
    <name type="scientific">Calothrix parasitica NIES-267</name>
    <dbReference type="NCBI Taxonomy" id="1973488"/>
    <lineage>
        <taxon>Bacteria</taxon>
        <taxon>Bacillati</taxon>
        <taxon>Cyanobacteriota</taxon>
        <taxon>Cyanophyceae</taxon>
        <taxon>Nostocales</taxon>
        <taxon>Calotrichaceae</taxon>
        <taxon>Calothrix</taxon>
    </lineage>
</organism>